<reference evidence="3" key="1">
    <citation type="submission" date="2022-08" db="UniProtKB">
        <authorList>
            <consortium name="EnsemblMetazoa"/>
        </authorList>
    </citation>
    <scope>IDENTIFICATION</scope>
    <source>
        <strain evidence="3">05x7-T-G4-1.051#20</strain>
    </source>
</reference>
<keyword evidence="1" id="KW-0863">Zinc-finger</keyword>
<dbReference type="PANTHER" id="PTHR24104:SF25">
    <property type="entry name" value="PROTEIN LIN-41"/>
    <property type="match status" value="1"/>
</dbReference>
<evidence type="ECO:0000259" key="2">
    <source>
        <dbReference type="PROSITE" id="PS50119"/>
    </source>
</evidence>
<name>A0A8W8N848_MAGGI</name>
<dbReference type="InterPro" id="IPR050952">
    <property type="entry name" value="TRIM-NHL_E3_ligases"/>
</dbReference>
<keyword evidence="4" id="KW-1185">Reference proteome</keyword>
<protein>
    <recommendedName>
        <fullName evidence="2">B box-type domain-containing protein</fullName>
    </recommendedName>
</protein>
<dbReference type="EnsemblMetazoa" id="G4681.3">
    <property type="protein sequence ID" value="G4681.3:cds"/>
    <property type="gene ID" value="G4681"/>
</dbReference>
<dbReference type="InterPro" id="IPR000315">
    <property type="entry name" value="Znf_B-box"/>
</dbReference>
<dbReference type="AlphaFoldDB" id="A0A8W8N848"/>
<evidence type="ECO:0000256" key="1">
    <source>
        <dbReference type="PROSITE-ProRule" id="PRU00024"/>
    </source>
</evidence>
<dbReference type="EnsemblMetazoa" id="G4681.4">
    <property type="protein sequence ID" value="G4681.4:cds"/>
    <property type="gene ID" value="G4681"/>
</dbReference>
<evidence type="ECO:0000313" key="3">
    <source>
        <dbReference type="EnsemblMetazoa" id="G4681.4:cds"/>
    </source>
</evidence>
<organism evidence="3 4">
    <name type="scientific">Magallana gigas</name>
    <name type="common">Pacific oyster</name>
    <name type="synonym">Crassostrea gigas</name>
    <dbReference type="NCBI Taxonomy" id="29159"/>
    <lineage>
        <taxon>Eukaryota</taxon>
        <taxon>Metazoa</taxon>
        <taxon>Spiralia</taxon>
        <taxon>Lophotrochozoa</taxon>
        <taxon>Mollusca</taxon>
        <taxon>Bivalvia</taxon>
        <taxon>Autobranchia</taxon>
        <taxon>Pteriomorphia</taxon>
        <taxon>Ostreida</taxon>
        <taxon>Ostreoidea</taxon>
        <taxon>Ostreidae</taxon>
        <taxon>Magallana</taxon>
    </lineage>
</organism>
<evidence type="ECO:0000313" key="4">
    <source>
        <dbReference type="Proteomes" id="UP000005408"/>
    </source>
</evidence>
<proteinExistence type="predicted"/>
<dbReference type="EnsemblMetazoa" id="G4681.1">
    <property type="protein sequence ID" value="G4681.1:cds"/>
    <property type="gene ID" value="G4681"/>
</dbReference>
<dbReference type="GO" id="GO:0061630">
    <property type="term" value="F:ubiquitin protein ligase activity"/>
    <property type="evidence" value="ECO:0007669"/>
    <property type="project" value="TreeGrafter"/>
</dbReference>
<keyword evidence="1" id="KW-0862">Zinc</keyword>
<dbReference type="PROSITE" id="PS50119">
    <property type="entry name" value="ZF_BBOX"/>
    <property type="match status" value="1"/>
</dbReference>
<dbReference type="EnsemblMetazoa" id="G4681.2">
    <property type="protein sequence ID" value="G4681.2:cds"/>
    <property type="gene ID" value="G4681"/>
</dbReference>
<dbReference type="GO" id="GO:0043161">
    <property type="term" value="P:proteasome-mediated ubiquitin-dependent protein catabolic process"/>
    <property type="evidence" value="ECO:0007669"/>
    <property type="project" value="TreeGrafter"/>
</dbReference>
<dbReference type="Gene3D" id="2.120.10.30">
    <property type="entry name" value="TolB, C-terminal domain"/>
    <property type="match status" value="1"/>
</dbReference>
<dbReference type="SUPFAM" id="SSF101898">
    <property type="entry name" value="NHL repeat"/>
    <property type="match status" value="1"/>
</dbReference>
<dbReference type="Proteomes" id="UP000005408">
    <property type="component" value="Unassembled WGS sequence"/>
</dbReference>
<dbReference type="GO" id="GO:0008270">
    <property type="term" value="F:zinc ion binding"/>
    <property type="evidence" value="ECO:0007669"/>
    <property type="project" value="UniProtKB-KW"/>
</dbReference>
<dbReference type="InterPro" id="IPR011042">
    <property type="entry name" value="6-blade_b-propeller_TolB-like"/>
</dbReference>
<keyword evidence="1" id="KW-0479">Metal-binding</keyword>
<accession>A0A8W8N848</accession>
<sequence length="564" mass="63638">MDSRAWLQNVLRCRLCETPGPPLHCDICHIHLCKACVGEHISDPSIKHKVVSFENRGLTTYYPKCPKHSTKQCELRSQCISSSEHEQHRKFDILESIEHKKSIIQRDLQELEKTIYPKYQEIASTILMQKADLNKNTQKLTTAIDKHGEALHREIDTIIQKLKVDLGEMDSKHLDVLKKEEDKIKRTISEITQNIADLKKSLNSNDASLVSAYKSRNAQFRRPPPRLTISLPSFTPQKLNKEQLFQQFGLISKVPFKTEKPGCTMNFPGAESSLPDRPLIDEPRLIANINTEQIGLCGVSCLRDDKIWVCGDGENTIRLYDLGGNLAKSIPTKSGYKPSETHVTVTMSGDLVYTDFRNRTVNIVKNTQIQTLIRLRGWKPRDVCSTSTGGLLVSMDSDDSRQAKVGRYSGSTAVQSIQFNDKGQPLFSSALDGSFSFDKETLICNNSKYISENRNLDVCVSDLVACAVVVVNQAGKLRFTYTGFPTTTKGQFRPCGITTDSQSRILTADFTNQCIHILDQDGHFLRYIDNCHLQRPQDLCVDTKDNLFIAEFITGNVKIIQYLM</sequence>
<dbReference type="GO" id="GO:0000209">
    <property type="term" value="P:protein polyubiquitination"/>
    <property type="evidence" value="ECO:0007669"/>
    <property type="project" value="TreeGrafter"/>
</dbReference>
<feature type="domain" description="B box-type" evidence="2">
    <location>
        <begin position="8"/>
        <end position="53"/>
    </location>
</feature>
<dbReference type="PANTHER" id="PTHR24104">
    <property type="entry name" value="E3 UBIQUITIN-PROTEIN LIGASE NHLRC1-RELATED"/>
    <property type="match status" value="1"/>
</dbReference>